<name>A0A7G9G8Y7_9FIRM</name>
<dbReference type="Proteomes" id="UP000515860">
    <property type="component" value="Chromosome"/>
</dbReference>
<accession>A0A7G9G8Y7</accession>
<evidence type="ECO:0000313" key="2">
    <source>
        <dbReference type="Proteomes" id="UP000515860"/>
    </source>
</evidence>
<dbReference type="RefSeq" id="WP_118647598.1">
    <property type="nucleotide sequence ID" value="NZ_CP060635.1"/>
</dbReference>
<keyword evidence="2" id="KW-1185">Reference proteome</keyword>
<reference evidence="1 2" key="1">
    <citation type="submission" date="2020-08" db="EMBL/GenBank/DDBJ databases">
        <authorList>
            <person name="Liu C."/>
            <person name="Sun Q."/>
        </authorList>
    </citation>
    <scope>NUCLEOTIDE SEQUENCE [LARGE SCALE GENOMIC DNA]</scope>
    <source>
        <strain evidence="1 2">NSJ-29</strain>
    </source>
</reference>
<sequence length="217" mass="25383">MKLSAYDAEVYEAPRKPDIFADLYNGTVFQGEQVLRPEMLQYANEKEQLLAEDRMGNPAILYRIRDASRNCSLSDGLLRVVLNVEGQRSVHYGMPVLTLVFYYGEQQEWDGPVSLHEMLHFPEELNVKKDFFPDYKINLVSSKTVNKDNFRTGLREVFELLEVMGRAERLARMMEDRKEHYSHLDADRAWLVARFLDIPLLKERMESEKRFGPEGED</sequence>
<evidence type="ECO:0008006" key="3">
    <source>
        <dbReference type="Google" id="ProtNLM"/>
    </source>
</evidence>
<protein>
    <recommendedName>
        <fullName evidence="3">Transposase (putative) YhgA-like domain-containing protein</fullName>
    </recommendedName>
</protein>
<gene>
    <name evidence="1" type="ORF">H9Q79_09925</name>
</gene>
<proteinExistence type="predicted"/>
<dbReference type="KEGG" id="whj:H9Q79_09925"/>
<organism evidence="1 2">
    <name type="scientific">Wansuia hejianensis</name>
    <dbReference type="NCBI Taxonomy" id="2763667"/>
    <lineage>
        <taxon>Bacteria</taxon>
        <taxon>Bacillati</taxon>
        <taxon>Bacillota</taxon>
        <taxon>Clostridia</taxon>
        <taxon>Lachnospirales</taxon>
        <taxon>Lachnospiraceae</taxon>
        <taxon>Wansuia</taxon>
    </lineage>
</organism>
<dbReference type="AlphaFoldDB" id="A0A7G9G8Y7"/>
<evidence type="ECO:0000313" key="1">
    <source>
        <dbReference type="EMBL" id="QNM07269.1"/>
    </source>
</evidence>
<dbReference type="EMBL" id="CP060635">
    <property type="protein sequence ID" value="QNM07269.1"/>
    <property type="molecule type" value="Genomic_DNA"/>
</dbReference>